<gene>
    <name evidence="2" type="ORF">EV385_1327</name>
</gene>
<protein>
    <submittedName>
        <fullName evidence="2">Uncharacterized protein</fullName>
    </submittedName>
</protein>
<name>A0A4Q7ZGP8_9ACTN</name>
<dbReference type="RefSeq" id="WP_130508630.1">
    <property type="nucleotide sequence ID" value="NZ_SHKY01000001.1"/>
</dbReference>
<dbReference type="Proteomes" id="UP000292564">
    <property type="component" value="Unassembled WGS sequence"/>
</dbReference>
<reference evidence="2 3" key="1">
    <citation type="submission" date="2019-02" db="EMBL/GenBank/DDBJ databases">
        <title>Sequencing the genomes of 1000 actinobacteria strains.</title>
        <authorList>
            <person name="Klenk H.-P."/>
        </authorList>
    </citation>
    <scope>NUCLEOTIDE SEQUENCE [LARGE SCALE GENOMIC DNA]</scope>
    <source>
        <strain evidence="2 3">DSM 45162</strain>
    </source>
</reference>
<evidence type="ECO:0000313" key="2">
    <source>
        <dbReference type="EMBL" id="RZU49574.1"/>
    </source>
</evidence>
<feature type="compositionally biased region" description="Low complexity" evidence="1">
    <location>
        <begin position="62"/>
        <end position="79"/>
    </location>
</feature>
<sequence length="91" mass="9948">MSDYQGAELHKLVERYEVAFAELRAAQEAVRGILSERLLVERLRQLGESLGAPQSVETYGTAPQAGPLLGQPPTLGQPPERMPEMSESWAG</sequence>
<dbReference type="EMBL" id="SHKY01000001">
    <property type="protein sequence ID" value="RZU49574.1"/>
    <property type="molecule type" value="Genomic_DNA"/>
</dbReference>
<feature type="region of interest" description="Disordered" evidence="1">
    <location>
        <begin position="50"/>
        <end position="91"/>
    </location>
</feature>
<organism evidence="2 3">
    <name type="scientific">Krasilnikovia cinnamomea</name>
    <dbReference type="NCBI Taxonomy" id="349313"/>
    <lineage>
        <taxon>Bacteria</taxon>
        <taxon>Bacillati</taxon>
        <taxon>Actinomycetota</taxon>
        <taxon>Actinomycetes</taxon>
        <taxon>Micromonosporales</taxon>
        <taxon>Micromonosporaceae</taxon>
        <taxon>Krasilnikovia</taxon>
    </lineage>
</organism>
<proteinExistence type="predicted"/>
<accession>A0A4Q7ZGP8</accession>
<keyword evidence="3" id="KW-1185">Reference proteome</keyword>
<dbReference type="OrthoDB" id="3296773at2"/>
<evidence type="ECO:0000313" key="3">
    <source>
        <dbReference type="Proteomes" id="UP000292564"/>
    </source>
</evidence>
<evidence type="ECO:0000256" key="1">
    <source>
        <dbReference type="SAM" id="MobiDB-lite"/>
    </source>
</evidence>
<comment type="caution">
    <text evidence="2">The sequence shown here is derived from an EMBL/GenBank/DDBJ whole genome shotgun (WGS) entry which is preliminary data.</text>
</comment>
<dbReference type="AlphaFoldDB" id="A0A4Q7ZGP8"/>